<evidence type="ECO:0000313" key="3">
    <source>
        <dbReference type="EMBL" id="MEL1243382.1"/>
    </source>
</evidence>
<keyword evidence="4" id="KW-1185">Reference proteome</keyword>
<sequence length="124" mass="12675">MKKLFLSLGAMLAFGIASAQVNNQTGIQNTSVNSQIRTTTKQDEALTKPKPVTTSTESTNTFSNQAPSTVPVTPSMSSPATTTGTTNGTITGTTNNMSRPSTTSGTAPGTSGQGTITTNTTITQ</sequence>
<evidence type="ECO:0000313" key="4">
    <source>
        <dbReference type="Proteomes" id="UP001464555"/>
    </source>
</evidence>
<keyword evidence="2" id="KW-0732">Signal</keyword>
<accession>A0ABU9HUY5</accession>
<name>A0ABU9HUY5_9FLAO</name>
<dbReference type="Proteomes" id="UP001464555">
    <property type="component" value="Unassembled WGS sequence"/>
</dbReference>
<comment type="caution">
    <text evidence="3">The sequence shown here is derived from an EMBL/GenBank/DDBJ whole genome shotgun (WGS) entry which is preliminary data.</text>
</comment>
<feature type="chain" id="PRO_5045452801" evidence="2">
    <location>
        <begin position="20"/>
        <end position="124"/>
    </location>
</feature>
<feature type="signal peptide" evidence="2">
    <location>
        <begin position="1"/>
        <end position="19"/>
    </location>
</feature>
<proteinExistence type="predicted"/>
<evidence type="ECO:0000256" key="2">
    <source>
        <dbReference type="SAM" id="SignalP"/>
    </source>
</evidence>
<gene>
    <name evidence="3" type="ORF">AAEO56_03840</name>
</gene>
<feature type="compositionally biased region" description="Low complexity" evidence="1">
    <location>
        <begin position="53"/>
        <end position="124"/>
    </location>
</feature>
<reference evidence="3 4" key="1">
    <citation type="submission" date="2024-04" db="EMBL/GenBank/DDBJ databases">
        <title>Flavobacterium sp. DGU11 16S ribosomal RNA gene Genome sequencing and assembly.</title>
        <authorList>
            <person name="Park S."/>
        </authorList>
    </citation>
    <scope>NUCLEOTIDE SEQUENCE [LARGE SCALE GENOMIC DNA]</scope>
    <source>
        <strain evidence="3 4">DGU11</strain>
    </source>
</reference>
<feature type="region of interest" description="Disordered" evidence="1">
    <location>
        <begin position="34"/>
        <end position="124"/>
    </location>
</feature>
<protein>
    <submittedName>
        <fullName evidence="3">Uncharacterized protein</fullName>
    </submittedName>
</protein>
<dbReference type="RefSeq" id="WP_341695703.1">
    <property type="nucleotide sequence ID" value="NZ_JBBYHR010000002.1"/>
</dbReference>
<evidence type="ECO:0000256" key="1">
    <source>
        <dbReference type="SAM" id="MobiDB-lite"/>
    </source>
</evidence>
<dbReference type="EMBL" id="JBBYHR010000002">
    <property type="protein sequence ID" value="MEL1243382.1"/>
    <property type="molecule type" value="Genomic_DNA"/>
</dbReference>
<organism evidence="3 4">
    <name type="scientific">Flavobacterium arundinis</name>
    <dbReference type="NCBI Taxonomy" id="3139143"/>
    <lineage>
        <taxon>Bacteria</taxon>
        <taxon>Pseudomonadati</taxon>
        <taxon>Bacteroidota</taxon>
        <taxon>Flavobacteriia</taxon>
        <taxon>Flavobacteriales</taxon>
        <taxon>Flavobacteriaceae</taxon>
        <taxon>Flavobacterium</taxon>
    </lineage>
</organism>